<evidence type="ECO:0000313" key="2">
    <source>
        <dbReference type="Proteomes" id="UP000282002"/>
    </source>
</evidence>
<proteinExistence type="predicted"/>
<accession>A0A3S8U402</accession>
<evidence type="ECO:0000313" key="1">
    <source>
        <dbReference type="EMBL" id="AZL58305.1"/>
    </source>
</evidence>
<sequence>MNPRTTSALVRGFATQAHRLKTWEAVKRVSDTIATAPENASTPLALRGSDEHVLAVFEKLKVQYEGNKNIPNRTLAGLWAYFEEFLPECQDKAASEYANALTTLAMENEEALVRDLTGNFCLEQLRKKEPELFEVLAVDAGLDEAHGEKKAAYMTRKGIGRATFNNRYELGAAAIRECFDKTLRYKLLGPQIL</sequence>
<protein>
    <submittedName>
        <fullName evidence="1">Uncharacterized protein</fullName>
    </submittedName>
</protein>
<gene>
    <name evidence="1" type="ORF">EI545_05300</name>
</gene>
<organism evidence="1 2">
    <name type="scientific">Tabrizicola piscis</name>
    <dbReference type="NCBI Taxonomy" id="2494374"/>
    <lineage>
        <taxon>Bacteria</taxon>
        <taxon>Pseudomonadati</taxon>
        <taxon>Pseudomonadota</taxon>
        <taxon>Alphaproteobacteria</taxon>
        <taxon>Rhodobacterales</taxon>
        <taxon>Paracoccaceae</taxon>
        <taxon>Tabrizicola</taxon>
    </lineage>
</organism>
<name>A0A3S8U402_9RHOB</name>
<dbReference type="Proteomes" id="UP000282002">
    <property type="component" value="Chromosome"/>
</dbReference>
<dbReference type="AlphaFoldDB" id="A0A3S8U402"/>
<keyword evidence="2" id="KW-1185">Reference proteome</keyword>
<dbReference type="OrthoDB" id="9828131at2"/>
<reference evidence="1 2" key="1">
    <citation type="submission" date="2018-12" db="EMBL/GenBank/DDBJ databases">
        <title>Complete genome sequencing of Tabrizicola sp. K13M18.</title>
        <authorList>
            <person name="Bae J.-W."/>
        </authorList>
    </citation>
    <scope>NUCLEOTIDE SEQUENCE [LARGE SCALE GENOMIC DNA]</scope>
    <source>
        <strain evidence="1 2">K13M18</strain>
    </source>
</reference>
<dbReference type="EMBL" id="CP034328">
    <property type="protein sequence ID" value="AZL58305.1"/>
    <property type="molecule type" value="Genomic_DNA"/>
</dbReference>
<dbReference type="KEGG" id="taw:EI545_05300"/>
<dbReference type="RefSeq" id="WP_125324506.1">
    <property type="nucleotide sequence ID" value="NZ_CP034328.1"/>
</dbReference>